<name>A0ACB5TBZ0_AMBMO</name>
<proteinExistence type="predicted"/>
<evidence type="ECO:0000313" key="2">
    <source>
        <dbReference type="Proteomes" id="UP001165064"/>
    </source>
</evidence>
<organism evidence="1 2">
    <name type="scientific">Ambrosiozyma monospora</name>
    <name type="common">Yeast</name>
    <name type="synonym">Endomycopsis monosporus</name>
    <dbReference type="NCBI Taxonomy" id="43982"/>
    <lineage>
        <taxon>Eukaryota</taxon>
        <taxon>Fungi</taxon>
        <taxon>Dikarya</taxon>
        <taxon>Ascomycota</taxon>
        <taxon>Saccharomycotina</taxon>
        <taxon>Pichiomycetes</taxon>
        <taxon>Pichiales</taxon>
        <taxon>Pichiaceae</taxon>
        <taxon>Ambrosiozyma</taxon>
    </lineage>
</organism>
<keyword evidence="2" id="KW-1185">Reference proteome</keyword>
<gene>
    <name evidence="1" type="ORF">Amon02_000725700</name>
</gene>
<evidence type="ECO:0000313" key="1">
    <source>
        <dbReference type="EMBL" id="GME84978.1"/>
    </source>
</evidence>
<sequence length="254" mass="27284">MIRKSGSGRRTRKFNIDRLVGVIPFNTGDDDDDDEDDNIHNDNSSEEGDEDDELNNFYSNSDSDSETENFKHRHRQRQRYSHLQHKKLRVRDDYGGDDGNRLRNVSSCPVSSFDSNRAGGSVFGDVGSGVGSGEGFDSGLSCGVKFENGGCSVSTSTSTTSTGTTPASVTSSILVTTATSGKSTTTTATETTTTVKQPLGIANNVGCAGAGTVLGNSIRNKQRKRLSDKSMLKSNDLKLLTAQNQRLFGDNCKC</sequence>
<comment type="caution">
    <text evidence="1">The sequence shown here is derived from an EMBL/GenBank/DDBJ whole genome shotgun (WGS) entry which is preliminary data.</text>
</comment>
<dbReference type="EMBL" id="BSXS01005990">
    <property type="protein sequence ID" value="GME84978.1"/>
    <property type="molecule type" value="Genomic_DNA"/>
</dbReference>
<accession>A0ACB5TBZ0</accession>
<reference evidence="1" key="1">
    <citation type="submission" date="2023-04" db="EMBL/GenBank/DDBJ databases">
        <title>Ambrosiozyma monospora NBRC 10751.</title>
        <authorList>
            <person name="Ichikawa N."/>
            <person name="Sato H."/>
            <person name="Tonouchi N."/>
        </authorList>
    </citation>
    <scope>NUCLEOTIDE SEQUENCE</scope>
    <source>
        <strain evidence="1">NBRC 10751</strain>
    </source>
</reference>
<dbReference type="Proteomes" id="UP001165064">
    <property type="component" value="Unassembled WGS sequence"/>
</dbReference>
<protein>
    <submittedName>
        <fullName evidence="1">Unnamed protein product</fullName>
    </submittedName>
</protein>